<evidence type="ECO:0000313" key="1">
    <source>
        <dbReference type="EMBL" id="MWG34552.1"/>
    </source>
</evidence>
<comment type="caution">
    <text evidence="1">The sequence shown here is derived from an EMBL/GenBank/DDBJ whole genome shotgun (WGS) entry which is preliminary data.</text>
</comment>
<reference evidence="1 2" key="1">
    <citation type="submission" date="2019-12" db="EMBL/GenBank/DDBJ databases">
        <title>Halocatena pleomorpha gen. nov. sp. nov., an extremely halophilic archaeon of family Halobacteriaceae isolated from saltpan soil.</title>
        <authorList>
            <person name="Pal Y."/>
            <person name="Verma A."/>
            <person name="Krishnamurthi S."/>
            <person name="Kumar P."/>
        </authorList>
    </citation>
    <scope>NUCLEOTIDE SEQUENCE [LARGE SCALE GENOMIC DNA]</scope>
    <source>
        <strain evidence="1 2">JCM 16495</strain>
    </source>
</reference>
<gene>
    <name evidence="1" type="ORF">GQS65_08625</name>
</gene>
<sequence length="92" mass="10299">MALAASVTDVEPNLYWRTQRFVDRTTGRSAEAIRIVQQLTTDFGEFVVLAVRTTDERYWAVSDPSGFGLYRRSEYDRANGALSAHLDAVRGG</sequence>
<keyword evidence="2" id="KW-1185">Reference proteome</keyword>
<dbReference type="RefSeq" id="WP_158204223.1">
    <property type="nucleotide sequence ID" value="NZ_WSZK01000015.1"/>
</dbReference>
<organism evidence="1 2">
    <name type="scientific">Halomarina oriensis</name>
    <dbReference type="NCBI Taxonomy" id="671145"/>
    <lineage>
        <taxon>Archaea</taxon>
        <taxon>Methanobacteriati</taxon>
        <taxon>Methanobacteriota</taxon>
        <taxon>Stenosarchaea group</taxon>
        <taxon>Halobacteria</taxon>
        <taxon>Halobacteriales</taxon>
        <taxon>Natronomonadaceae</taxon>
        <taxon>Halomarina</taxon>
    </lineage>
</organism>
<dbReference type="EMBL" id="WSZK01000015">
    <property type="protein sequence ID" value="MWG34552.1"/>
    <property type="molecule type" value="Genomic_DNA"/>
</dbReference>
<name>A0A6B0GI60_9EURY</name>
<dbReference type="Proteomes" id="UP000451471">
    <property type="component" value="Unassembled WGS sequence"/>
</dbReference>
<dbReference type="AlphaFoldDB" id="A0A6B0GI60"/>
<accession>A0A6B0GI60</accession>
<proteinExistence type="predicted"/>
<evidence type="ECO:0000313" key="2">
    <source>
        <dbReference type="Proteomes" id="UP000451471"/>
    </source>
</evidence>
<protein>
    <submittedName>
        <fullName evidence="1">Uncharacterized protein</fullName>
    </submittedName>
</protein>